<dbReference type="Proteomes" id="UP000830375">
    <property type="component" value="Unassembled WGS sequence"/>
</dbReference>
<feature type="compositionally biased region" description="Basic and acidic residues" evidence="1">
    <location>
        <begin position="559"/>
        <end position="581"/>
    </location>
</feature>
<keyword evidence="2" id="KW-0648">Protein biosynthesis</keyword>
<keyword evidence="3" id="KW-1185">Reference proteome</keyword>
<comment type="caution">
    <text evidence="2">The sequence shown here is derived from an EMBL/GenBank/DDBJ whole genome shotgun (WGS) entry which is preliminary data.</text>
</comment>
<organism evidence="2 3">
    <name type="scientific">Labeo rohita</name>
    <name type="common">Indian major carp</name>
    <name type="synonym">Cyprinus rohita</name>
    <dbReference type="NCBI Taxonomy" id="84645"/>
    <lineage>
        <taxon>Eukaryota</taxon>
        <taxon>Metazoa</taxon>
        <taxon>Chordata</taxon>
        <taxon>Craniata</taxon>
        <taxon>Vertebrata</taxon>
        <taxon>Euteleostomi</taxon>
        <taxon>Actinopterygii</taxon>
        <taxon>Neopterygii</taxon>
        <taxon>Teleostei</taxon>
        <taxon>Ostariophysi</taxon>
        <taxon>Cypriniformes</taxon>
        <taxon>Cyprinidae</taxon>
        <taxon>Labeoninae</taxon>
        <taxon>Labeonini</taxon>
        <taxon>Labeo</taxon>
    </lineage>
</organism>
<keyword evidence="2" id="KW-0396">Initiation factor</keyword>
<gene>
    <name evidence="2" type="ORF">H4Q32_000905</name>
</gene>
<sequence length="806" mass="89943">MPTSFPESEQSSSPELSDELTTALATGRWWAIMEVSHPISEEPEYGDLTSGEWWGTKEAGVPSCPTSLVFSDESVKTESPYSGFPDAARKTKEQWRPKSQVAHVPPRSQQGAPVPAHTNMRDHTSSLGFTDASDKAESPHLGLSDASLKTTEKWRKWRQKKLQETSSPAKVRDLTSSPVFRDASEKPEPPYSGVSDAKLKTMDQQGKWRQKKPQVPPVAKKIQQGTPVSGGSEKAEWRDSAFSDPKLKATKLWWQQRSELSQKKTQDESVLARSPQRSPLPNGTPQGPPEPPQQQRGKLKVPEYLRQHLLKAASELAAPLPARAPRRAPAPTVSQHETSMPSKPLKREPLPGPKVQVLKIPEPPRQKLQQQKPQASCLQGAPVPEKTPLRKRPKIPDRLRQELLQLSARASSCQGEPVPDKVSERQNLKLSETLRPGLQKPNASSFQGAPVLDKTPVRQRLKIPDPLRQELLELSARASTLQGAPVPKKTPVRHRLKIPDPLRQELLELSARASRVKEPPMSKRDPERKRLKIPEPLRQELLELSARASPPQGTTMPKKTPERQRLKIPERLRKELLREKSQASSGQGALMPAKSPPEVPLPDRKPNASKVPVGTPEGPAVATRTKKRGKRRLAEDPGQHSQNAVHSSTLGPPMPFRTSAPMHSGTPQGALPNLGITRQQRQKRRDEWRQQLRQRRQQKASDNANICEPPAHKKLCVEISNRVQPKPKLRRQNIQAPKMIASHLNQRAQTSIQPISELIQKMKGAGVNQSPPEKKQCKANKTREQQLGPDSLKLLCSIFICLMQYL</sequence>
<feature type="compositionally biased region" description="Polar residues" evidence="1">
    <location>
        <begin position="332"/>
        <end position="341"/>
    </location>
</feature>
<feature type="compositionally biased region" description="Basic and acidic residues" evidence="1">
    <location>
        <begin position="233"/>
        <end position="242"/>
    </location>
</feature>
<feature type="compositionally biased region" description="Polar residues" evidence="1">
    <location>
        <begin position="639"/>
        <end position="650"/>
    </location>
</feature>
<protein>
    <submittedName>
        <fullName evidence="2">Translation initiation factor IF-2</fullName>
    </submittedName>
</protein>
<feature type="compositionally biased region" description="Basic and acidic residues" evidence="1">
    <location>
        <begin position="418"/>
        <end position="427"/>
    </location>
</feature>
<dbReference type="EMBL" id="JACTAM010000007">
    <property type="protein sequence ID" value="KAI2662132.1"/>
    <property type="molecule type" value="Genomic_DNA"/>
</dbReference>
<feature type="compositionally biased region" description="Low complexity" evidence="1">
    <location>
        <begin position="1"/>
        <end position="15"/>
    </location>
</feature>
<feature type="region of interest" description="Disordered" evidence="1">
    <location>
        <begin position="509"/>
        <end position="707"/>
    </location>
</feature>
<feature type="compositionally biased region" description="Low complexity" evidence="1">
    <location>
        <begin position="310"/>
        <end position="331"/>
    </location>
</feature>
<proteinExistence type="predicted"/>
<reference evidence="2 3" key="1">
    <citation type="submission" date="2022-01" db="EMBL/GenBank/DDBJ databases">
        <title>A high-quality chromosome-level genome assembly of rohu carp, Labeo rohita.</title>
        <authorList>
            <person name="Arick M.A. II"/>
            <person name="Hsu C.-Y."/>
            <person name="Magbanua Z."/>
            <person name="Pechanova O."/>
            <person name="Grover C."/>
            <person name="Miller E."/>
            <person name="Thrash A."/>
            <person name="Ezzel L."/>
            <person name="Alam S."/>
            <person name="Benzie J."/>
            <person name="Hamilton M."/>
            <person name="Karsi A."/>
            <person name="Lawrence M.L."/>
            <person name="Peterson D.G."/>
        </authorList>
    </citation>
    <scope>NUCLEOTIDE SEQUENCE [LARGE SCALE GENOMIC DNA]</scope>
    <source>
        <strain evidence="3">BAU-BD-2019</strain>
        <tissue evidence="2">Blood</tissue>
    </source>
</reference>
<feature type="region of interest" description="Disordered" evidence="1">
    <location>
        <begin position="75"/>
        <end position="242"/>
    </location>
</feature>
<feature type="region of interest" description="Disordered" evidence="1">
    <location>
        <begin position="257"/>
        <end position="460"/>
    </location>
</feature>
<dbReference type="GO" id="GO:0003743">
    <property type="term" value="F:translation initiation factor activity"/>
    <property type="evidence" value="ECO:0007669"/>
    <property type="project" value="UniProtKB-KW"/>
</dbReference>
<evidence type="ECO:0000256" key="1">
    <source>
        <dbReference type="SAM" id="MobiDB-lite"/>
    </source>
</evidence>
<evidence type="ECO:0000313" key="3">
    <source>
        <dbReference type="Proteomes" id="UP000830375"/>
    </source>
</evidence>
<evidence type="ECO:0000313" key="2">
    <source>
        <dbReference type="EMBL" id="KAI2662132.1"/>
    </source>
</evidence>
<accession>A0ABQ8MH11</accession>
<feature type="compositionally biased region" description="Basic and acidic residues" evidence="1">
    <location>
        <begin position="87"/>
        <end position="96"/>
    </location>
</feature>
<feature type="compositionally biased region" description="Polar residues" evidence="1">
    <location>
        <begin position="164"/>
        <end position="178"/>
    </location>
</feature>
<feature type="compositionally biased region" description="Basic and acidic residues" evidence="1">
    <location>
        <begin position="515"/>
        <end position="541"/>
    </location>
</feature>
<name>A0ABQ8MH11_LABRO</name>
<feature type="region of interest" description="Disordered" evidence="1">
    <location>
        <begin position="1"/>
        <end position="20"/>
    </location>
</feature>